<feature type="region of interest" description="Disordered" evidence="1">
    <location>
        <begin position="348"/>
        <end position="402"/>
    </location>
</feature>
<name>A0A2Z6PLQ9_TRISU</name>
<dbReference type="PANTHER" id="PTHR32108">
    <property type="entry name" value="DNA-DIRECTED RNA POLYMERASE SUBUNIT ALPHA"/>
    <property type="match status" value="1"/>
</dbReference>
<feature type="compositionally biased region" description="Low complexity" evidence="1">
    <location>
        <begin position="382"/>
        <end position="398"/>
    </location>
</feature>
<feature type="compositionally biased region" description="Low complexity" evidence="1">
    <location>
        <begin position="365"/>
        <end position="374"/>
    </location>
</feature>
<protein>
    <recommendedName>
        <fullName evidence="2">Retrotransposon gag domain-containing protein</fullName>
    </recommendedName>
</protein>
<sequence>MDQVEQENIELHGEVTTLRAEVEKLTAMVTSLVAAQNQPLTPPPQATIIYEIISAPVPVGFDPKVPTPTLPHATVVPQPGTTLPQVTMCVPRSTMTMPASVAHTVPYVSEQVYHAEDPETYGRMDNLQDQFDKMQLEIKALRGKDLFGKNAHDLCLVPNVRIPPKFKVPEFEKYKGNSCPQSHLVMYARKMSTQTDNHQLLVHYFQDSLTGAALKWYMGLDGAKIQTFNDLGEAFVRQYKYNLDMAPDRDQLRGMSQKDKESFKEYAQRWREIAAQICPPLEEKEMTKIFLNTLDSFYYERMIASAPSDFTEMVNMGMRLEEGVRQGRLHQRPYMGYQHVAAVSPVPQNLPYQPQMTQRPPSHYPPLYQQTYPQQPYPQQPQTPQQPNNYPNRTQRNPSFDPIPMKYADLLPALLAKNFVQTRPPPPAPAVLPTWYRSDLTCAFHQGAPDHDVERCYAFKKVVQELIRNKVLSFKDENPNVRNNLLPNHGSSVHFIQSCQETSTVLSIMDIKTPLVPIHSKMCEAKLFCHDHATSEECLKNPQGCSRVQEDIQRLMDKGELVVTKKSDDVCVIVPEFNVSERLKMIYNSGEPTVTPLVICMPGPMPYTSLRAVPYRYDATMLQDGVETPIPPLISVDNIADDCKILRSGRILPGVVQGKTGSPVEKTQIPDSSGTGERVYEDSDEVLKMIKRTGAVTSTLHQKLKFVREGKLVIVNREEALLGSHLSAFSYISADVRDGTSFQGLSIEEKRSKKGKTFMSSAKDAQREVQQRSHLKWGKLLQMPERRHMEGLGSAPSTGTVNSNKGTFVSAEPIHTTPETNAIIEDKVEEEQPSFVIPGGICRNWVVVDVPSVTPLSKLSINEPVEHNVPRPSPNFEFPVYEAEEEEDEGIPDEIKRLLDQEKKVIQPHEEDVELIDLGSG</sequence>
<dbReference type="InterPro" id="IPR005162">
    <property type="entry name" value="Retrotrans_gag_dom"/>
</dbReference>
<dbReference type="EMBL" id="DF976580">
    <property type="protein sequence ID" value="GAU51975.1"/>
    <property type="molecule type" value="Genomic_DNA"/>
</dbReference>
<evidence type="ECO:0000313" key="4">
    <source>
        <dbReference type="Proteomes" id="UP000242715"/>
    </source>
</evidence>
<dbReference type="PANTHER" id="PTHR32108:SF9">
    <property type="entry name" value="REVERSE TRANSCRIPTASE RNASE H-LIKE DOMAIN-CONTAINING PROTEIN"/>
    <property type="match status" value="1"/>
</dbReference>
<organism evidence="3 4">
    <name type="scientific">Trifolium subterraneum</name>
    <name type="common">Subterranean clover</name>
    <dbReference type="NCBI Taxonomy" id="3900"/>
    <lineage>
        <taxon>Eukaryota</taxon>
        <taxon>Viridiplantae</taxon>
        <taxon>Streptophyta</taxon>
        <taxon>Embryophyta</taxon>
        <taxon>Tracheophyta</taxon>
        <taxon>Spermatophyta</taxon>
        <taxon>Magnoliopsida</taxon>
        <taxon>eudicotyledons</taxon>
        <taxon>Gunneridae</taxon>
        <taxon>Pentapetalae</taxon>
        <taxon>rosids</taxon>
        <taxon>fabids</taxon>
        <taxon>Fabales</taxon>
        <taxon>Fabaceae</taxon>
        <taxon>Papilionoideae</taxon>
        <taxon>50 kb inversion clade</taxon>
        <taxon>NPAAA clade</taxon>
        <taxon>Hologalegina</taxon>
        <taxon>IRL clade</taxon>
        <taxon>Trifolieae</taxon>
        <taxon>Trifolium</taxon>
    </lineage>
</organism>
<feature type="non-terminal residue" evidence="3">
    <location>
        <position position="921"/>
    </location>
</feature>
<accession>A0A2Z6PLQ9</accession>
<evidence type="ECO:0000259" key="2">
    <source>
        <dbReference type="Pfam" id="PF03732"/>
    </source>
</evidence>
<reference evidence="4" key="1">
    <citation type="journal article" date="2017" name="Front. Plant Sci.">
        <title>Climate Clever Clovers: New Paradigm to Reduce the Environmental Footprint of Ruminants by Breeding Low Methanogenic Forages Utilizing Haplotype Variation.</title>
        <authorList>
            <person name="Kaur P."/>
            <person name="Appels R."/>
            <person name="Bayer P.E."/>
            <person name="Keeble-Gagnere G."/>
            <person name="Wang J."/>
            <person name="Hirakawa H."/>
            <person name="Shirasawa K."/>
            <person name="Vercoe P."/>
            <person name="Stefanova K."/>
            <person name="Durmic Z."/>
            <person name="Nichols P."/>
            <person name="Revell C."/>
            <person name="Isobe S.N."/>
            <person name="Edwards D."/>
            <person name="Erskine W."/>
        </authorList>
    </citation>
    <scope>NUCLEOTIDE SEQUENCE [LARGE SCALE GENOMIC DNA]</scope>
    <source>
        <strain evidence="4">cv. Daliak</strain>
    </source>
</reference>
<evidence type="ECO:0000313" key="3">
    <source>
        <dbReference type="EMBL" id="GAU51975.1"/>
    </source>
</evidence>
<proteinExistence type="predicted"/>
<evidence type="ECO:0000256" key="1">
    <source>
        <dbReference type="SAM" id="MobiDB-lite"/>
    </source>
</evidence>
<feature type="region of interest" description="Disordered" evidence="1">
    <location>
        <begin position="657"/>
        <end position="678"/>
    </location>
</feature>
<keyword evidence="4" id="KW-1185">Reference proteome</keyword>
<feature type="compositionally biased region" description="Polar residues" evidence="1">
    <location>
        <begin position="348"/>
        <end position="360"/>
    </location>
</feature>
<feature type="domain" description="Retrotransposon gag" evidence="2">
    <location>
        <begin position="205"/>
        <end position="294"/>
    </location>
</feature>
<dbReference type="Pfam" id="PF03732">
    <property type="entry name" value="Retrotrans_gag"/>
    <property type="match status" value="1"/>
</dbReference>
<gene>
    <name evidence="3" type="ORF">TSUD_417710</name>
</gene>
<dbReference type="AlphaFoldDB" id="A0A2Z6PLQ9"/>
<dbReference type="Proteomes" id="UP000242715">
    <property type="component" value="Unassembled WGS sequence"/>
</dbReference>
<dbReference type="OrthoDB" id="1750196at2759"/>